<organism evidence="1 2">
    <name type="scientific">Parascaris univalens</name>
    <name type="common">Nematode worm</name>
    <dbReference type="NCBI Taxonomy" id="6257"/>
    <lineage>
        <taxon>Eukaryota</taxon>
        <taxon>Metazoa</taxon>
        <taxon>Ecdysozoa</taxon>
        <taxon>Nematoda</taxon>
        <taxon>Chromadorea</taxon>
        <taxon>Rhabditida</taxon>
        <taxon>Spirurina</taxon>
        <taxon>Ascaridomorpha</taxon>
        <taxon>Ascaridoidea</taxon>
        <taxon>Ascarididae</taxon>
        <taxon>Parascaris</taxon>
    </lineage>
</organism>
<sequence length="65" mass="7670">MNSDEFSESRGVIVSDCSCISERFQHRVRLYDLILKSDLLLAFRLLYVNCFLLRCADCCEIRNYL</sequence>
<proteinExistence type="predicted"/>
<accession>A0A915CIT7</accession>
<evidence type="ECO:0000313" key="1">
    <source>
        <dbReference type="Proteomes" id="UP000887569"/>
    </source>
</evidence>
<reference evidence="2" key="1">
    <citation type="submission" date="2022-11" db="UniProtKB">
        <authorList>
            <consortium name="WormBaseParasite"/>
        </authorList>
    </citation>
    <scope>IDENTIFICATION</scope>
</reference>
<keyword evidence="1" id="KW-1185">Reference proteome</keyword>
<dbReference type="Proteomes" id="UP000887569">
    <property type="component" value="Unplaced"/>
</dbReference>
<dbReference type="WBParaSite" id="PgR221_g002_t01">
    <property type="protein sequence ID" value="PgR221_g002_t01"/>
    <property type="gene ID" value="PgR221_g002"/>
</dbReference>
<protein>
    <submittedName>
        <fullName evidence="2">Uncharacterized protein</fullName>
    </submittedName>
</protein>
<name>A0A915CIT7_PARUN</name>
<evidence type="ECO:0000313" key="2">
    <source>
        <dbReference type="WBParaSite" id="PgR221_g002_t01"/>
    </source>
</evidence>
<dbReference type="AlphaFoldDB" id="A0A915CIT7"/>